<reference evidence="1" key="1">
    <citation type="journal article" date="2020" name="Stud. Mycol.">
        <title>101 Dothideomycetes genomes: a test case for predicting lifestyles and emergence of pathogens.</title>
        <authorList>
            <person name="Haridas S."/>
            <person name="Albert R."/>
            <person name="Binder M."/>
            <person name="Bloem J."/>
            <person name="Labutti K."/>
            <person name="Salamov A."/>
            <person name="Andreopoulos B."/>
            <person name="Baker S."/>
            <person name="Barry K."/>
            <person name="Bills G."/>
            <person name="Bluhm B."/>
            <person name="Cannon C."/>
            <person name="Castanera R."/>
            <person name="Culley D."/>
            <person name="Daum C."/>
            <person name="Ezra D."/>
            <person name="Gonzalez J."/>
            <person name="Henrissat B."/>
            <person name="Kuo A."/>
            <person name="Liang C."/>
            <person name="Lipzen A."/>
            <person name="Lutzoni F."/>
            <person name="Magnuson J."/>
            <person name="Mondo S."/>
            <person name="Nolan M."/>
            <person name="Ohm R."/>
            <person name="Pangilinan J."/>
            <person name="Park H.-J."/>
            <person name="Ramirez L."/>
            <person name="Alfaro M."/>
            <person name="Sun H."/>
            <person name="Tritt A."/>
            <person name="Yoshinaga Y."/>
            <person name="Zwiers L.-H."/>
            <person name="Turgeon B."/>
            <person name="Goodwin S."/>
            <person name="Spatafora J."/>
            <person name="Crous P."/>
            <person name="Grigoriev I."/>
        </authorList>
    </citation>
    <scope>NUCLEOTIDE SEQUENCE</scope>
    <source>
        <strain evidence="1">CBS 107.79</strain>
    </source>
</reference>
<organism evidence="1 2">
    <name type="scientific">Bimuria novae-zelandiae CBS 107.79</name>
    <dbReference type="NCBI Taxonomy" id="1447943"/>
    <lineage>
        <taxon>Eukaryota</taxon>
        <taxon>Fungi</taxon>
        <taxon>Dikarya</taxon>
        <taxon>Ascomycota</taxon>
        <taxon>Pezizomycotina</taxon>
        <taxon>Dothideomycetes</taxon>
        <taxon>Pleosporomycetidae</taxon>
        <taxon>Pleosporales</taxon>
        <taxon>Massarineae</taxon>
        <taxon>Didymosphaeriaceae</taxon>
        <taxon>Bimuria</taxon>
    </lineage>
</organism>
<evidence type="ECO:0000313" key="2">
    <source>
        <dbReference type="Proteomes" id="UP000800036"/>
    </source>
</evidence>
<dbReference type="Proteomes" id="UP000800036">
    <property type="component" value="Unassembled WGS sequence"/>
</dbReference>
<proteinExistence type="predicted"/>
<keyword evidence="2" id="KW-1185">Reference proteome</keyword>
<gene>
    <name evidence="1" type="ORF">BU23DRAFT_152124</name>
</gene>
<accession>A0A6A5VQR0</accession>
<sequence>MGAEMDLIALLRHLCYRSGFGMGILWRGLWWRREGLVWLCRTAGLGFLAFGLVASKLRHGVGRSIFSSTGRSLRCMEGLQERCPSW</sequence>
<name>A0A6A5VQR0_9PLEO</name>
<evidence type="ECO:0000313" key="1">
    <source>
        <dbReference type="EMBL" id="KAF1979305.1"/>
    </source>
</evidence>
<dbReference type="AlphaFoldDB" id="A0A6A5VQR0"/>
<protein>
    <submittedName>
        <fullName evidence="1">Uncharacterized protein</fullName>
    </submittedName>
</protein>
<dbReference type="EMBL" id="ML976658">
    <property type="protein sequence ID" value="KAF1979305.1"/>
    <property type="molecule type" value="Genomic_DNA"/>
</dbReference>